<evidence type="ECO:0000313" key="1">
    <source>
        <dbReference type="EMBL" id="MFC1409174.1"/>
    </source>
</evidence>
<proteinExistence type="predicted"/>
<evidence type="ECO:0000313" key="2">
    <source>
        <dbReference type="Proteomes" id="UP001592582"/>
    </source>
</evidence>
<organism evidence="1 2">
    <name type="scientific">Streptacidiphilus alkalitolerans</name>
    <dbReference type="NCBI Taxonomy" id="3342712"/>
    <lineage>
        <taxon>Bacteria</taxon>
        <taxon>Bacillati</taxon>
        <taxon>Actinomycetota</taxon>
        <taxon>Actinomycetes</taxon>
        <taxon>Kitasatosporales</taxon>
        <taxon>Streptomycetaceae</taxon>
        <taxon>Streptacidiphilus</taxon>
    </lineage>
</organism>
<gene>
    <name evidence="1" type="ORF">ACEZDG_07735</name>
</gene>
<dbReference type="Proteomes" id="UP001592582">
    <property type="component" value="Unassembled WGS sequence"/>
</dbReference>
<reference evidence="1 2" key="1">
    <citation type="submission" date="2024-09" db="EMBL/GenBank/DDBJ databases">
        <authorList>
            <person name="Lee S.D."/>
        </authorList>
    </citation>
    <scope>NUCLEOTIDE SEQUENCE [LARGE SCALE GENOMIC DNA]</scope>
    <source>
        <strain evidence="1 2">N1-1</strain>
    </source>
</reference>
<name>A0ABV6V624_9ACTN</name>
<sequence>MNPAAVVALLHRASHTEQRIAGTLNVREVAEVQQRLQRRVLDRIADRAFGGASRLTRFLGGGIDVDLTDRPDRSIPFEPGQDVPGLDDLLRPGWLLTGFELSVAAEQPPGRGVERGVGRGVLATATPRPAALPDGRAEDSKLLLSRIDLLMDRELGILLRTEEFFEGELCRTVELSDLVLDPPAAEPEAEGGAEEIPVVTPEDPFAGLEDGIPAPVRLVARGLGSALGEAVRIGARLRPVAEPEDEEPWFDPSFEPAADAQEAYRDQDRDRDQDAMAWLLHRSGRGTPRFTAELHSWLDVGALLDTFRALRESEPAIGGLFGPEPFWSAFGEATPRRRHLAHRLVFADLLHYRLDTLLDVEKQPVALACDGAAGYRLFPDRLMTLPPAPPEFDLAQALDLSWLLRHEVAAEGLVESGGRTALRVAVTGAAGDSGGAPYLLFERLEVLVDVELGVGLRLTAHQDGSAVARCELRNLVVASAAPGELPEAADEVFTLTAPPGGSTHRSSGGPFGDSTLPSPLKAAVGAAGTLAGGAVMLAGLLGRKRPQPEPEPQPEPQSQPGPRPEPRVPPAPEA</sequence>
<comment type="caution">
    <text evidence="1">The sequence shown here is derived from an EMBL/GenBank/DDBJ whole genome shotgun (WGS) entry which is preliminary data.</text>
</comment>
<keyword evidence="2" id="KW-1185">Reference proteome</keyword>
<dbReference type="EMBL" id="JBHEZX010000003">
    <property type="protein sequence ID" value="MFC1409174.1"/>
    <property type="molecule type" value="Genomic_DNA"/>
</dbReference>
<protein>
    <submittedName>
        <fullName evidence="1">Uncharacterized protein</fullName>
    </submittedName>
</protein>
<accession>A0ABV6V624</accession>